<feature type="domain" description="Letm1 RBD" evidence="9">
    <location>
        <begin position="329"/>
        <end position="523"/>
    </location>
</feature>
<dbReference type="PANTHER" id="PTHR14009:SF1">
    <property type="entry name" value="MITOCHONDRIAL PROTON_CALCIUM EXCHANGER PROTEIN"/>
    <property type="match status" value="1"/>
</dbReference>
<evidence type="ECO:0000256" key="4">
    <source>
        <dbReference type="ARBA" id="ARBA00022989"/>
    </source>
</evidence>
<accession>A0AAN6G8F8</accession>
<evidence type="ECO:0000256" key="1">
    <source>
        <dbReference type="ARBA" id="ARBA00004434"/>
    </source>
</evidence>
<feature type="region of interest" description="Disordered" evidence="8">
    <location>
        <begin position="508"/>
        <end position="537"/>
    </location>
</feature>
<comment type="caution">
    <text evidence="10">The sequence shown here is derived from an EMBL/GenBank/DDBJ whole genome shotgun (WGS) entry which is preliminary data.</text>
</comment>
<dbReference type="EMBL" id="JAPDMQ010000343">
    <property type="protein sequence ID" value="KAK0526702.1"/>
    <property type="molecule type" value="Genomic_DNA"/>
</dbReference>
<evidence type="ECO:0000259" key="9">
    <source>
        <dbReference type="PROSITE" id="PS51758"/>
    </source>
</evidence>
<sequence length="587" mass="60995">MLRPSAARPLQRAVQLRLAARQAQVLGGTTATAAASTSLSASLSRCSPAAPLELHRVTRVGAAALHTSALRPAQDPPSSGRNSGSRSGSIQASSSSTAASTQRSSEPSIPPPGAPPPKILRSLAPAPSTTSKTGVPLRAAPSSSFAAAKGPAAAPAPAAAASSSSSPPAAKAPVPAAAPSAAPPTATSTATPTPASGSSPTTSSTPTQASADASPAIPAEASDKPAESVTLWQRAVRAYETLKFLFLFYLNGVKQIFRNRTRVLEIQARVKEGGRALSREESQLIKTHDSDMRKLPLFLAIVLILEELLPLVVIYAPGLLPSTCILPSQMAKIRAKEEDRRTAAVKRLRGEAEGRARLELAAGVGAVQAAAAAEAEAEAANGWEEDAKRVVGQLDAASLKDLALTFKLPTWGGSYLQRGRLASHLAYLRADDALMAGSGVNDEVPQDLDGLSRACTERGLRASGADPVTMSESLRSWLSHTRPRHAGALPSASDVLTLPLKLYDVPSATLSDSHAPKPVATSGTSPTTTTTTTTTYSASGSVLDEAKAVAREVVEAEREVVEREKRVAEEVRRKEESETELPPAARR</sequence>
<gene>
    <name evidence="10" type="ORF">OC842_005102</name>
</gene>
<keyword evidence="11" id="KW-1185">Reference proteome</keyword>
<feature type="region of interest" description="Disordered" evidence="8">
    <location>
        <begin position="556"/>
        <end position="587"/>
    </location>
</feature>
<feature type="region of interest" description="Disordered" evidence="8">
    <location>
        <begin position="67"/>
        <end position="138"/>
    </location>
</feature>
<evidence type="ECO:0000256" key="2">
    <source>
        <dbReference type="ARBA" id="ARBA00022692"/>
    </source>
</evidence>
<keyword evidence="2" id="KW-0812">Transmembrane</keyword>
<keyword evidence="5 7" id="KW-0496">Mitochondrion</keyword>
<feature type="compositionally biased region" description="Low complexity" evidence="8">
    <location>
        <begin position="78"/>
        <end position="107"/>
    </location>
</feature>
<keyword evidence="3" id="KW-0999">Mitochondrion inner membrane</keyword>
<evidence type="ECO:0000313" key="11">
    <source>
        <dbReference type="Proteomes" id="UP001176521"/>
    </source>
</evidence>
<comment type="subcellular location">
    <subcellularLocation>
        <location evidence="1">Mitochondrion inner membrane</location>
        <topology evidence="1">Single-pass membrane protein</topology>
    </subcellularLocation>
</comment>
<dbReference type="GO" id="GO:0043022">
    <property type="term" value="F:ribosome binding"/>
    <property type="evidence" value="ECO:0007669"/>
    <property type="project" value="InterPro"/>
</dbReference>
<feature type="compositionally biased region" description="Pro residues" evidence="8">
    <location>
        <begin position="108"/>
        <end position="118"/>
    </location>
</feature>
<protein>
    <recommendedName>
        <fullName evidence="9">Letm1 RBD domain-containing protein</fullName>
    </recommendedName>
</protein>
<proteinExistence type="predicted"/>
<evidence type="ECO:0000256" key="6">
    <source>
        <dbReference type="ARBA" id="ARBA00023136"/>
    </source>
</evidence>
<evidence type="ECO:0000256" key="3">
    <source>
        <dbReference type="ARBA" id="ARBA00022792"/>
    </source>
</evidence>
<evidence type="ECO:0000313" key="10">
    <source>
        <dbReference type="EMBL" id="KAK0526702.1"/>
    </source>
</evidence>
<keyword evidence="6" id="KW-0472">Membrane</keyword>
<feature type="compositionally biased region" description="Low complexity" evidence="8">
    <location>
        <begin position="520"/>
        <end position="537"/>
    </location>
</feature>
<dbReference type="InterPro" id="IPR033122">
    <property type="entry name" value="LETM1-like_RBD"/>
</dbReference>
<dbReference type="Proteomes" id="UP001176521">
    <property type="component" value="Unassembled WGS sequence"/>
</dbReference>
<keyword evidence="4" id="KW-1133">Transmembrane helix</keyword>
<dbReference type="AlphaFoldDB" id="A0AAN6G8F8"/>
<organism evidence="10 11">
    <name type="scientific">Tilletia horrida</name>
    <dbReference type="NCBI Taxonomy" id="155126"/>
    <lineage>
        <taxon>Eukaryota</taxon>
        <taxon>Fungi</taxon>
        <taxon>Dikarya</taxon>
        <taxon>Basidiomycota</taxon>
        <taxon>Ustilaginomycotina</taxon>
        <taxon>Exobasidiomycetes</taxon>
        <taxon>Tilletiales</taxon>
        <taxon>Tilletiaceae</taxon>
        <taxon>Tilletia</taxon>
    </lineage>
</organism>
<feature type="compositionally biased region" description="Basic and acidic residues" evidence="8">
    <location>
        <begin position="556"/>
        <end position="576"/>
    </location>
</feature>
<name>A0AAN6G8F8_9BASI</name>
<dbReference type="PROSITE" id="PS51758">
    <property type="entry name" value="LETM1_RBD"/>
    <property type="match status" value="1"/>
</dbReference>
<dbReference type="GO" id="GO:0005743">
    <property type="term" value="C:mitochondrial inner membrane"/>
    <property type="evidence" value="ECO:0007669"/>
    <property type="project" value="UniProtKB-SubCell"/>
</dbReference>
<dbReference type="GO" id="GO:0030003">
    <property type="term" value="P:intracellular monoatomic cation homeostasis"/>
    <property type="evidence" value="ECO:0007669"/>
    <property type="project" value="TreeGrafter"/>
</dbReference>
<feature type="region of interest" description="Disordered" evidence="8">
    <location>
        <begin position="156"/>
        <end position="224"/>
    </location>
</feature>
<feature type="compositionally biased region" description="Low complexity" evidence="8">
    <location>
        <begin position="156"/>
        <end position="216"/>
    </location>
</feature>
<evidence type="ECO:0000256" key="8">
    <source>
        <dbReference type="SAM" id="MobiDB-lite"/>
    </source>
</evidence>
<dbReference type="Pfam" id="PF07766">
    <property type="entry name" value="LETM1_RBD"/>
    <property type="match status" value="1"/>
</dbReference>
<dbReference type="PANTHER" id="PTHR14009">
    <property type="entry name" value="LEUCINE ZIPPER-EF-HAND CONTAINING TRANSMEMBRANE PROTEIN"/>
    <property type="match status" value="1"/>
</dbReference>
<reference evidence="10" key="1">
    <citation type="journal article" date="2023" name="PhytoFront">
        <title>Draft Genome Resources of Seven Strains of Tilletia horrida, Causal Agent of Kernel Smut of Rice.</title>
        <authorList>
            <person name="Khanal S."/>
            <person name="Antony Babu S."/>
            <person name="Zhou X.G."/>
        </authorList>
    </citation>
    <scope>NUCLEOTIDE SEQUENCE</scope>
    <source>
        <strain evidence="10">TX3</strain>
    </source>
</reference>
<evidence type="ECO:0000256" key="7">
    <source>
        <dbReference type="PROSITE-ProRule" id="PRU01094"/>
    </source>
</evidence>
<evidence type="ECO:0000256" key="5">
    <source>
        <dbReference type="ARBA" id="ARBA00023128"/>
    </source>
</evidence>
<dbReference type="InterPro" id="IPR044202">
    <property type="entry name" value="LETM1/MDM38-like"/>
</dbReference>